<sequence>MEGISVYEMHNKIRDEILKSYDGDGNDDDDDDDYDYECNGKKAQLASRSWFRSRSISSSGTPNNKSGTPLTAHHQPGLLRFAGKLSWFTATVVDKNDVMNNHGMLQSPEATTTPSSKAIMEEPAVQKYDFSEKSKTMSVLLNKSTNIRNVYREKLRRPSSHMEHSNRVIIISGIPKDFGINMVLSQVCGGPLEQVMMKSQELFNTLKLCYIFAADARLFYEYAHRSGQFQFHGITPSIEWANPRNIDDYIYLEPLPRYLIHQVTNLSSRRVLILTKKVLHKKTRSDNRLYYPNPATHLSVDFDIKDVKHDFSAFGEVLEIGSVVSRKLCFSVHYADIRSAIIAKSECDTEDSVMHKKYSQWKIWFSKDITDKPCHY</sequence>
<accession>A0A9P7V9G0</accession>
<dbReference type="Proteomes" id="UP000790833">
    <property type="component" value="Unassembled WGS sequence"/>
</dbReference>
<evidence type="ECO:0000313" key="3">
    <source>
        <dbReference type="Proteomes" id="UP000790833"/>
    </source>
</evidence>
<dbReference type="Gene3D" id="3.30.70.330">
    <property type="match status" value="1"/>
</dbReference>
<keyword evidence="3" id="KW-1185">Reference proteome</keyword>
<protein>
    <submittedName>
        <fullName evidence="2">Uncharacterized protein</fullName>
    </submittedName>
</protein>
<dbReference type="OrthoDB" id="4073963at2759"/>
<dbReference type="InterPro" id="IPR012677">
    <property type="entry name" value="Nucleotide-bd_a/b_plait_sf"/>
</dbReference>
<dbReference type="EMBL" id="JAHMUF010000010">
    <property type="protein sequence ID" value="KAG7193669.1"/>
    <property type="molecule type" value="Genomic_DNA"/>
</dbReference>
<proteinExistence type="predicted"/>
<evidence type="ECO:0000313" key="2">
    <source>
        <dbReference type="EMBL" id="KAG7193669.1"/>
    </source>
</evidence>
<gene>
    <name evidence="2" type="ORF">KQ657_000354</name>
</gene>
<dbReference type="RefSeq" id="XP_043049217.1">
    <property type="nucleotide sequence ID" value="XM_043191205.1"/>
</dbReference>
<dbReference type="GeneID" id="66113728"/>
<reference evidence="2" key="1">
    <citation type="submission" date="2021-03" db="EMBL/GenBank/DDBJ databases">
        <authorList>
            <person name="Palmer J.M."/>
        </authorList>
    </citation>
    <scope>NUCLEOTIDE SEQUENCE</scope>
    <source>
        <strain evidence="2">ARV_011</strain>
    </source>
</reference>
<organism evidence="2 3">
    <name type="scientific">Scheffersomyces spartinae</name>
    <dbReference type="NCBI Taxonomy" id="45513"/>
    <lineage>
        <taxon>Eukaryota</taxon>
        <taxon>Fungi</taxon>
        <taxon>Dikarya</taxon>
        <taxon>Ascomycota</taxon>
        <taxon>Saccharomycotina</taxon>
        <taxon>Pichiomycetes</taxon>
        <taxon>Debaryomycetaceae</taxon>
        <taxon>Scheffersomyces</taxon>
    </lineage>
</organism>
<feature type="region of interest" description="Disordered" evidence="1">
    <location>
        <begin position="52"/>
        <end position="72"/>
    </location>
</feature>
<dbReference type="AlphaFoldDB" id="A0A9P7V9G0"/>
<feature type="compositionally biased region" description="Polar residues" evidence="1">
    <location>
        <begin position="60"/>
        <end position="69"/>
    </location>
</feature>
<name>A0A9P7V9G0_9ASCO</name>
<comment type="caution">
    <text evidence="2">The sequence shown here is derived from an EMBL/GenBank/DDBJ whole genome shotgun (WGS) entry which is preliminary data.</text>
</comment>
<evidence type="ECO:0000256" key="1">
    <source>
        <dbReference type="SAM" id="MobiDB-lite"/>
    </source>
</evidence>